<organism evidence="2 3">
    <name type="scientific">Salix dunnii</name>
    <dbReference type="NCBI Taxonomy" id="1413687"/>
    <lineage>
        <taxon>Eukaryota</taxon>
        <taxon>Viridiplantae</taxon>
        <taxon>Streptophyta</taxon>
        <taxon>Embryophyta</taxon>
        <taxon>Tracheophyta</taxon>
        <taxon>Spermatophyta</taxon>
        <taxon>Magnoliopsida</taxon>
        <taxon>eudicotyledons</taxon>
        <taxon>Gunneridae</taxon>
        <taxon>Pentapetalae</taxon>
        <taxon>rosids</taxon>
        <taxon>fabids</taxon>
        <taxon>Malpighiales</taxon>
        <taxon>Salicaceae</taxon>
        <taxon>Saliceae</taxon>
        <taxon>Salix</taxon>
    </lineage>
</organism>
<dbReference type="EMBL" id="JADGMS010000002">
    <property type="protein sequence ID" value="KAF9687960.1"/>
    <property type="molecule type" value="Genomic_DNA"/>
</dbReference>
<protein>
    <recommendedName>
        <fullName evidence="4">Ubiquitin-specific protease family C19-related protein</fullName>
    </recommendedName>
</protein>
<dbReference type="OrthoDB" id="1875545at2759"/>
<keyword evidence="1" id="KW-1133">Transmembrane helix</keyword>
<feature type="transmembrane region" description="Helical" evidence="1">
    <location>
        <begin position="82"/>
        <end position="100"/>
    </location>
</feature>
<feature type="transmembrane region" description="Helical" evidence="1">
    <location>
        <begin position="55"/>
        <end position="76"/>
    </location>
</feature>
<evidence type="ECO:0000256" key="1">
    <source>
        <dbReference type="SAM" id="Phobius"/>
    </source>
</evidence>
<gene>
    <name evidence="2" type="ORF">SADUNF_Sadunf02G0147400</name>
</gene>
<name>A0A835THB1_9ROSI</name>
<dbReference type="PANTHER" id="PTHR33709:SF20">
    <property type="entry name" value="OS04G0541900 PROTEIN"/>
    <property type="match status" value="1"/>
</dbReference>
<evidence type="ECO:0008006" key="4">
    <source>
        <dbReference type="Google" id="ProtNLM"/>
    </source>
</evidence>
<dbReference type="AlphaFoldDB" id="A0A835THB1"/>
<evidence type="ECO:0000313" key="2">
    <source>
        <dbReference type="EMBL" id="KAF9687960.1"/>
    </source>
</evidence>
<dbReference type="PANTHER" id="PTHR33709">
    <property type="entry name" value="OSJNBA0035M09.9 PROTEIN"/>
    <property type="match status" value="1"/>
</dbReference>
<reference evidence="2 3" key="1">
    <citation type="submission" date="2020-10" db="EMBL/GenBank/DDBJ databases">
        <title>Plant Genome Project.</title>
        <authorList>
            <person name="Zhang R.-G."/>
        </authorList>
    </citation>
    <scope>NUCLEOTIDE SEQUENCE [LARGE SCALE GENOMIC DNA]</scope>
    <source>
        <strain evidence="2">FAFU-HL-1</strain>
        <tissue evidence="2">Leaf</tissue>
    </source>
</reference>
<comment type="caution">
    <text evidence="2">The sequence shown here is derived from an EMBL/GenBank/DDBJ whole genome shotgun (WGS) entry which is preliminary data.</text>
</comment>
<keyword evidence="1" id="KW-0472">Membrane</keyword>
<keyword evidence="3" id="KW-1185">Reference proteome</keyword>
<evidence type="ECO:0000313" key="3">
    <source>
        <dbReference type="Proteomes" id="UP000657918"/>
    </source>
</evidence>
<accession>A0A835THB1</accession>
<keyword evidence="1" id="KW-0812">Transmembrane</keyword>
<dbReference type="InterPro" id="IPR040339">
    <property type="entry name" value="At1g16860-like"/>
</dbReference>
<proteinExistence type="predicted"/>
<dbReference type="Proteomes" id="UP000657918">
    <property type="component" value="Unassembled WGS sequence"/>
</dbReference>
<sequence>MYILIRPAESLSSSSPWFSKVGCRTEREREIVMNDLSNAALREHNSHSCKPIPRLAVCILLLVFFVGLSVSVFILIVVHNVFFFLSFILLFALVLSFLAWNKLNWRRKAAVFWCLRSFPDSDLSAATEGQLVKITGVLPNFSSLFSSFDEVVFGGFLLFRYLLVSCGSVSLESSYERAARCTYVSTLLYEYGGFGVKPMNAGTSCLQWNLKYCERFSTDFYITDRRSGIRAMVKAGSGCKVVPLIVESKLVTTRQCRTLSSHLRKWLQDRNLSDEARLLRLEEGYIQEGSVVTVIGVLRRNNDILMIVQPQELFSTGCLWQKLLLPADVDGLILGFSGNAGPNMNPGYTQHLEQ</sequence>